<organism evidence="2">
    <name type="scientific">marine sediment metagenome</name>
    <dbReference type="NCBI Taxonomy" id="412755"/>
    <lineage>
        <taxon>unclassified sequences</taxon>
        <taxon>metagenomes</taxon>
        <taxon>ecological metagenomes</taxon>
    </lineage>
</organism>
<dbReference type="EMBL" id="LAZR01034885">
    <property type="protein sequence ID" value="KKL29034.1"/>
    <property type="molecule type" value="Genomic_DNA"/>
</dbReference>
<reference evidence="2" key="1">
    <citation type="journal article" date="2015" name="Nature">
        <title>Complex archaea that bridge the gap between prokaryotes and eukaryotes.</title>
        <authorList>
            <person name="Spang A."/>
            <person name="Saw J.H."/>
            <person name="Jorgensen S.L."/>
            <person name="Zaremba-Niedzwiedzka K."/>
            <person name="Martijn J."/>
            <person name="Lind A.E."/>
            <person name="van Eijk R."/>
            <person name="Schleper C."/>
            <person name="Guy L."/>
            <person name="Ettema T.J."/>
        </authorList>
    </citation>
    <scope>NUCLEOTIDE SEQUENCE</scope>
</reference>
<dbReference type="Pfam" id="PF04448">
    <property type="entry name" value="DUF551"/>
    <property type="match status" value="1"/>
</dbReference>
<protein>
    <recommendedName>
        <fullName evidence="1">DUF551 domain-containing protein</fullName>
    </recommendedName>
</protein>
<comment type="caution">
    <text evidence="2">The sequence shown here is derived from an EMBL/GenBank/DDBJ whole genome shotgun (WGS) entry which is preliminary data.</text>
</comment>
<evidence type="ECO:0000259" key="1">
    <source>
        <dbReference type="Pfam" id="PF04448"/>
    </source>
</evidence>
<gene>
    <name evidence="2" type="ORF">LCGC14_2369220</name>
</gene>
<dbReference type="InterPro" id="IPR007539">
    <property type="entry name" value="DUF551"/>
</dbReference>
<sequence length="80" mass="9193">AWIPVTERLPEYQQRALLWFVTVDPGNSGITIGERSRFEEGKFWDSSGMYRDWNCISHWMPLPKLDGKVLEDPSPGVGEL</sequence>
<proteinExistence type="predicted"/>
<name>A0A0F9C442_9ZZZZ</name>
<accession>A0A0F9C442</accession>
<evidence type="ECO:0000313" key="2">
    <source>
        <dbReference type="EMBL" id="KKL29034.1"/>
    </source>
</evidence>
<dbReference type="AlphaFoldDB" id="A0A0F9C442"/>
<feature type="non-terminal residue" evidence="2">
    <location>
        <position position="1"/>
    </location>
</feature>
<feature type="domain" description="DUF551" evidence="1">
    <location>
        <begin position="1"/>
        <end position="64"/>
    </location>
</feature>